<reference evidence="1 2" key="1">
    <citation type="submission" date="2017-08" db="EMBL/GenBank/DDBJ databases">
        <title>Streptococcus salivarius strain HS0302 Genome.</title>
        <authorList>
            <person name="Smith J."/>
            <person name="Deng P."/>
            <person name="Geng M."/>
        </authorList>
    </citation>
    <scope>NUCLEOTIDE SEQUENCE [LARGE SCALE GENOMIC DNA]</scope>
    <source>
        <strain evidence="1 2">HS0302</strain>
    </source>
</reference>
<proteinExistence type="predicted"/>
<evidence type="ECO:0000313" key="2">
    <source>
        <dbReference type="Proteomes" id="UP000248776"/>
    </source>
</evidence>
<sequence>MKLQNNNAVVLQLLRLGSAAIVVLLINLGFYLYGKETPVWILFGLGLLTIIVGLINIIFYRLSQKQSVTKSYLTLKQSFGIFLSVSLFVLCVEFFKLLTLTDFTDRIILFILMLLLILFDILTYFQVKKYFKR</sequence>
<dbReference type="EMBL" id="NSIW01000016">
    <property type="protein sequence ID" value="PZD55896.1"/>
    <property type="molecule type" value="Genomic_DNA"/>
</dbReference>
<accession>A0A2W1I5A0</accession>
<gene>
    <name evidence="1" type="ORF">CKU37_07840</name>
</gene>
<dbReference type="Proteomes" id="UP000248776">
    <property type="component" value="Unassembled WGS sequence"/>
</dbReference>
<name>A0A2W1I5A0_STRSL</name>
<dbReference type="RefSeq" id="WP_037604712.1">
    <property type="nucleotide sequence ID" value="NZ_CACRUJ010000006.1"/>
</dbReference>
<dbReference type="AlphaFoldDB" id="A0A2W1I5A0"/>
<protein>
    <submittedName>
        <fullName evidence="1">Uncharacterized protein</fullName>
    </submittedName>
</protein>
<evidence type="ECO:0000313" key="1">
    <source>
        <dbReference type="EMBL" id="PZD55896.1"/>
    </source>
</evidence>
<comment type="caution">
    <text evidence="1">The sequence shown here is derived from an EMBL/GenBank/DDBJ whole genome shotgun (WGS) entry which is preliminary data.</text>
</comment>
<organism evidence="1 2">
    <name type="scientific">Streptococcus salivarius</name>
    <dbReference type="NCBI Taxonomy" id="1304"/>
    <lineage>
        <taxon>Bacteria</taxon>
        <taxon>Bacillati</taxon>
        <taxon>Bacillota</taxon>
        <taxon>Bacilli</taxon>
        <taxon>Lactobacillales</taxon>
        <taxon>Streptococcaceae</taxon>
        <taxon>Streptococcus</taxon>
    </lineage>
</organism>